<proteinExistence type="predicted"/>
<gene>
    <name evidence="1" type="ORF">LCGC14_2779870</name>
</gene>
<sequence length="64" mass="6889">MKAAQDGGTQLQTAGQGLYDALQLVLTRAREAAPDVSWMDRVDTLKVVGAKQAWNKTIAKTGDE</sequence>
<organism evidence="1">
    <name type="scientific">marine sediment metagenome</name>
    <dbReference type="NCBI Taxonomy" id="412755"/>
    <lineage>
        <taxon>unclassified sequences</taxon>
        <taxon>metagenomes</taxon>
        <taxon>ecological metagenomes</taxon>
    </lineage>
</organism>
<dbReference type="EMBL" id="LAZR01051615">
    <property type="protein sequence ID" value="KKK84782.1"/>
    <property type="molecule type" value="Genomic_DNA"/>
</dbReference>
<dbReference type="AlphaFoldDB" id="A0A0F8YTK7"/>
<protein>
    <submittedName>
        <fullName evidence="1">Uncharacterized protein</fullName>
    </submittedName>
</protein>
<comment type="caution">
    <text evidence="1">The sequence shown here is derived from an EMBL/GenBank/DDBJ whole genome shotgun (WGS) entry which is preliminary data.</text>
</comment>
<evidence type="ECO:0000313" key="1">
    <source>
        <dbReference type="EMBL" id="KKK84782.1"/>
    </source>
</evidence>
<accession>A0A0F8YTK7</accession>
<name>A0A0F8YTK7_9ZZZZ</name>
<reference evidence="1" key="1">
    <citation type="journal article" date="2015" name="Nature">
        <title>Complex archaea that bridge the gap between prokaryotes and eukaryotes.</title>
        <authorList>
            <person name="Spang A."/>
            <person name="Saw J.H."/>
            <person name="Jorgensen S.L."/>
            <person name="Zaremba-Niedzwiedzka K."/>
            <person name="Martijn J."/>
            <person name="Lind A.E."/>
            <person name="van Eijk R."/>
            <person name="Schleper C."/>
            <person name="Guy L."/>
            <person name="Ettema T.J."/>
        </authorList>
    </citation>
    <scope>NUCLEOTIDE SEQUENCE</scope>
</reference>